<proteinExistence type="predicted"/>
<keyword evidence="2" id="KW-1185">Reference proteome</keyword>
<accession>A0A239DE06</accession>
<evidence type="ECO:0000313" key="2">
    <source>
        <dbReference type="Proteomes" id="UP000198432"/>
    </source>
</evidence>
<evidence type="ECO:0000313" key="1">
    <source>
        <dbReference type="EMBL" id="SNS30151.1"/>
    </source>
</evidence>
<sequence>MFQAPTHVSLDLFFDFEMKIDPSRRRRAYTTSDIRDTQAYYTEGHLDGRQMAERLGRTYNAFRQFVHRHPILKKQGQVLNNVETHEEGTTC</sequence>
<reference evidence="2" key="1">
    <citation type="submission" date="2017-06" db="EMBL/GenBank/DDBJ databases">
        <authorList>
            <person name="Varghese N."/>
            <person name="Submissions S."/>
        </authorList>
    </citation>
    <scope>NUCLEOTIDE SEQUENCE [LARGE SCALE GENOMIC DNA]</scope>
    <source>
        <strain evidence="2">NKM1</strain>
    </source>
</reference>
<dbReference type="Proteomes" id="UP000198432">
    <property type="component" value="Unassembled WGS sequence"/>
</dbReference>
<protein>
    <submittedName>
        <fullName evidence="1">Uncharacterized protein</fullName>
    </submittedName>
</protein>
<organism evidence="1 2">
    <name type="scientific">Pontibacter ummariensis</name>
    <dbReference type="NCBI Taxonomy" id="1610492"/>
    <lineage>
        <taxon>Bacteria</taxon>
        <taxon>Pseudomonadati</taxon>
        <taxon>Bacteroidota</taxon>
        <taxon>Cytophagia</taxon>
        <taxon>Cytophagales</taxon>
        <taxon>Hymenobacteraceae</taxon>
        <taxon>Pontibacter</taxon>
    </lineage>
</organism>
<gene>
    <name evidence="1" type="ORF">SAMN06296052_104171</name>
</gene>
<dbReference type="AlphaFoldDB" id="A0A239DE06"/>
<name>A0A239DE06_9BACT</name>
<dbReference type="EMBL" id="FZOQ01000004">
    <property type="protein sequence ID" value="SNS30151.1"/>
    <property type="molecule type" value="Genomic_DNA"/>
</dbReference>